<dbReference type="GO" id="GO:0000162">
    <property type="term" value="P:L-tryptophan biosynthetic process"/>
    <property type="evidence" value="ECO:0007669"/>
    <property type="project" value="UniProtKB-UniRule"/>
</dbReference>
<dbReference type="InterPro" id="IPR001240">
    <property type="entry name" value="PRAI_dom"/>
</dbReference>
<evidence type="ECO:0000313" key="13">
    <source>
        <dbReference type="Proteomes" id="UP000295030"/>
    </source>
</evidence>
<evidence type="ECO:0000256" key="10">
    <source>
        <dbReference type="SAM" id="MobiDB-lite"/>
    </source>
</evidence>
<evidence type="ECO:0000313" key="12">
    <source>
        <dbReference type="EMBL" id="TCK30066.1"/>
    </source>
</evidence>
<dbReference type="EMBL" id="SMFY01000001">
    <property type="protein sequence ID" value="TCK30066.1"/>
    <property type="molecule type" value="Genomic_DNA"/>
</dbReference>
<evidence type="ECO:0000259" key="11">
    <source>
        <dbReference type="Pfam" id="PF00697"/>
    </source>
</evidence>
<keyword evidence="8 9" id="KW-0413">Isomerase</keyword>
<dbReference type="EC" id="5.3.1.24" evidence="3 9"/>
<reference evidence="12 13" key="1">
    <citation type="submission" date="2019-03" db="EMBL/GenBank/DDBJ databases">
        <title>Genomic Encyclopedia of Type Strains, Phase IV (KMG-IV): sequencing the most valuable type-strain genomes for metagenomic binning, comparative biology and taxonomic classification.</title>
        <authorList>
            <person name="Goeker M."/>
        </authorList>
    </citation>
    <scope>NUCLEOTIDE SEQUENCE [LARGE SCALE GENOMIC DNA]</scope>
    <source>
        <strain evidence="12 13">DSM 101</strain>
    </source>
</reference>
<evidence type="ECO:0000256" key="3">
    <source>
        <dbReference type="ARBA" id="ARBA00012572"/>
    </source>
</evidence>
<evidence type="ECO:0000256" key="4">
    <source>
        <dbReference type="ARBA" id="ARBA00022272"/>
    </source>
</evidence>
<dbReference type="CDD" id="cd00405">
    <property type="entry name" value="PRAI"/>
    <property type="match status" value="1"/>
</dbReference>
<dbReference type="HAMAP" id="MF_00135">
    <property type="entry name" value="PRAI"/>
    <property type="match status" value="1"/>
</dbReference>
<evidence type="ECO:0000256" key="2">
    <source>
        <dbReference type="ARBA" id="ARBA00004664"/>
    </source>
</evidence>
<dbReference type="Pfam" id="PF00697">
    <property type="entry name" value="PRAI"/>
    <property type="match status" value="1"/>
</dbReference>
<gene>
    <name evidence="9" type="primary">trpF</name>
    <name evidence="12" type="ORF">EV667_0152</name>
</gene>
<feature type="domain" description="N-(5'phosphoribosyl) anthranilate isomerase (PRAI)" evidence="11">
    <location>
        <begin position="5"/>
        <end position="207"/>
    </location>
</feature>
<feature type="compositionally biased region" description="Basic and acidic residues" evidence="10">
    <location>
        <begin position="212"/>
        <end position="221"/>
    </location>
</feature>
<name>A0A4V2PJV5_ANCAQ</name>
<dbReference type="OrthoDB" id="9796196at2"/>
<dbReference type="InterPro" id="IPR013785">
    <property type="entry name" value="Aldolase_TIM"/>
</dbReference>
<keyword evidence="13" id="KW-1185">Reference proteome</keyword>
<comment type="catalytic activity">
    <reaction evidence="1 9">
        <text>N-(5-phospho-beta-D-ribosyl)anthranilate = 1-(2-carboxyphenylamino)-1-deoxy-D-ribulose 5-phosphate</text>
        <dbReference type="Rhea" id="RHEA:21540"/>
        <dbReference type="ChEBI" id="CHEBI:18277"/>
        <dbReference type="ChEBI" id="CHEBI:58613"/>
        <dbReference type="EC" id="5.3.1.24"/>
    </reaction>
</comment>
<feature type="region of interest" description="Disordered" evidence="10">
    <location>
        <begin position="212"/>
        <end position="249"/>
    </location>
</feature>
<sequence length="249" mass="25668">MSLEIKICGLSTAETLEASLGAGADMVGMVFFAPSPRHVDLATAAVLGAQARGRAQIVALTVDADDATLAAILDALRPDMFQLHGHETPARVAAIKARFGLPVMKALGIAAREDLAALPAYEAAADRLLLDAKPPKGATLPGGNGVTFDWNLLAGLDLARPFMLSGGLDPENVASAVRLIHPPGLDVSSGVERGPGIKDPSRIEAFLRAARAAEAEGEPRRPTGNTFADATSTGTQPTPPSPARETSPS</sequence>
<dbReference type="Gene3D" id="3.20.20.70">
    <property type="entry name" value="Aldolase class I"/>
    <property type="match status" value="1"/>
</dbReference>
<evidence type="ECO:0000256" key="1">
    <source>
        <dbReference type="ARBA" id="ARBA00001164"/>
    </source>
</evidence>
<dbReference type="RefSeq" id="WP_131833438.1">
    <property type="nucleotide sequence ID" value="NZ_SMFY01000001.1"/>
</dbReference>
<dbReference type="UniPathway" id="UPA00035">
    <property type="reaction ID" value="UER00042"/>
</dbReference>
<dbReference type="SUPFAM" id="SSF51366">
    <property type="entry name" value="Ribulose-phoshate binding barrel"/>
    <property type="match status" value="1"/>
</dbReference>
<evidence type="ECO:0000256" key="8">
    <source>
        <dbReference type="ARBA" id="ARBA00023235"/>
    </source>
</evidence>
<accession>A0A4V2PJV5</accession>
<evidence type="ECO:0000256" key="6">
    <source>
        <dbReference type="ARBA" id="ARBA00022822"/>
    </source>
</evidence>
<dbReference type="NCBIfam" id="NF002295">
    <property type="entry name" value="PRK01222.1-1"/>
    <property type="match status" value="1"/>
</dbReference>
<evidence type="ECO:0000256" key="9">
    <source>
        <dbReference type="HAMAP-Rule" id="MF_00135"/>
    </source>
</evidence>
<proteinExistence type="inferred from homology"/>
<dbReference type="PANTHER" id="PTHR42894:SF1">
    <property type="entry name" value="N-(5'-PHOSPHORIBOSYL)ANTHRANILATE ISOMERASE"/>
    <property type="match status" value="1"/>
</dbReference>
<keyword evidence="6 9" id="KW-0822">Tryptophan biosynthesis</keyword>
<organism evidence="12 13">
    <name type="scientific">Ancylobacter aquaticus</name>
    <dbReference type="NCBI Taxonomy" id="100"/>
    <lineage>
        <taxon>Bacteria</taxon>
        <taxon>Pseudomonadati</taxon>
        <taxon>Pseudomonadota</taxon>
        <taxon>Alphaproteobacteria</taxon>
        <taxon>Hyphomicrobiales</taxon>
        <taxon>Xanthobacteraceae</taxon>
        <taxon>Ancylobacter</taxon>
    </lineage>
</organism>
<dbReference type="AlphaFoldDB" id="A0A4V2PJV5"/>
<comment type="pathway">
    <text evidence="2 9">Amino-acid biosynthesis; L-tryptophan biosynthesis; L-tryptophan from chorismate: step 3/5.</text>
</comment>
<dbReference type="PANTHER" id="PTHR42894">
    <property type="entry name" value="N-(5'-PHOSPHORIBOSYL)ANTHRANILATE ISOMERASE"/>
    <property type="match status" value="1"/>
</dbReference>
<dbReference type="GO" id="GO:0004640">
    <property type="term" value="F:phosphoribosylanthranilate isomerase activity"/>
    <property type="evidence" value="ECO:0007669"/>
    <property type="project" value="UniProtKB-UniRule"/>
</dbReference>
<comment type="caution">
    <text evidence="12">The sequence shown here is derived from an EMBL/GenBank/DDBJ whole genome shotgun (WGS) entry which is preliminary data.</text>
</comment>
<comment type="similarity">
    <text evidence="9">Belongs to the TrpF family.</text>
</comment>
<evidence type="ECO:0000256" key="7">
    <source>
        <dbReference type="ARBA" id="ARBA00023141"/>
    </source>
</evidence>
<dbReference type="InterPro" id="IPR044643">
    <property type="entry name" value="TrpF_fam"/>
</dbReference>
<protein>
    <recommendedName>
        <fullName evidence="4 9">N-(5'-phosphoribosyl)anthranilate isomerase</fullName>
        <shortName evidence="9">PRAI</shortName>
        <ecNumber evidence="3 9">5.3.1.24</ecNumber>
    </recommendedName>
</protein>
<keyword evidence="5 9" id="KW-0028">Amino-acid biosynthesis</keyword>
<evidence type="ECO:0000256" key="5">
    <source>
        <dbReference type="ARBA" id="ARBA00022605"/>
    </source>
</evidence>
<keyword evidence="7 9" id="KW-0057">Aromatic amino acid biosynthesis</keyword>
<dbReference type="Proteomes" id="UP000295030">
    <property type="component" value="Unassembled WGS sequence"/>
</dbReference>
<dbReference type="InterPro" id="IPR011060">
    <property type="entry name" value="RibuloseP-bd_barrel"/>
</dbReference>